<gene>
    <name evidence="2" type="ORF">GPUH_LOCUS3648</name>
</gene>
<dbReference type="WBParaSite" id="GPUH_0000365601-mRNA-1">
    <property type="protein sequence ID" value="GPUH_0000365601-mRNA-1"/>
    <property type="gene ID" value="GPUH_0000365601"/>
</dbReference>
<accession>A0A183D4K8</accession>
<reference evidence="2 3" key="2">
    <citation type="submission" date="2018-11" db="EMBL/GenBank/DDBJ databases">
        <authorList>
            <consortium name="Pathogen Informatics"/>
        </authorList>
    </citation>
    <scope>NUCLEOTIDE SEQUENCE [LARGE SCALE GENOMIC DNA]</scope>
</reference>
<evidence type="ECO:0000313" key="4">
    <source>
        <dbReference type="WBParaSite" id="GPUH_0000365601-mRNA-1"/>
    </source>
</evidence>
<evidence type="ECO:0000313" key="3">
    <source>
        <dbReference type="Proteomes" id="UP000271098"/>
    </source>
</evidence>
<feature type="transmembrane region" description="Helical" evidence="1">
    <location>
        <begin position="121"/>
        <end position="142"/>
    </location>
</feature>
<name>A0A183D4K8_9BILA</name>
<reference evidence="4" key="1">
    <citation type="submission" date="2016-06" db="UniProtKB">
        <authorList>
            <consortium name="WormBaseParasite"/>
        </authorList>
    </citation>
    <scope>IDENTIFICATION</scope>
</reference>
<feature type="transmembrane region" description="Helical" evidence="1">
    <location>
        <begin position="12"/>
        <end position="30"/>
    </location>
</feature>
<proteinExistence type="predicted"/>
<keyword evidence="1" id="KW-0812">Transmembrane</keyword>
<keyword evidence="1" id="KW-0472">Membrane</keyword>
<dbReference type="AlphaFoldDB" id="A0A183D4K8"/>
<feature type="transmembrane region" description="Helical" evidence="1">
    <location>
        <begin position="42"/>
        <end position="65"/>
    </location>
</feature>
<evidence type="ECO:0000256" key="1">
    <source>
        <dbReference type="SAM" id="Phobius"/>
    </source>
</evidence>
<evidence type="ECO:0000313" key="2">
    <source>
        <dbReference type="EMBL" id="VDK40330.1"/>
    </source>
</evidence>
<dbReference type="Proteomes" id="UP000271098">
    <property type="component" value="Unassembled WGS sequence"/>
</dbReference>
<organism evidence="4">
    <name type="scientific">Gongylonema pulchrum</name>
    <dbReference type="NCBI Taxonomy" id="637853"/>
    <lineage>
        <taxon>Eukaryota</taxon>
        <taxon>Metazoa</taxon>
        <taxon>Ecdysozoa</taxon>
        <taxon>Nematoda</taxon>
        <taxon>Chromadorea</taxon>
        <taxon>Rhabditida</taxon>
        <taxon>Spirurina</taxon>
        <taxon>Spiruromorpha</taxon>
        <taxon>Spiruroidea</taxon>
        <taxon>Gongylonematidae</taxon>
        <taxon>Gongylonema</taxon>
    </lineage>
</organism>
<dbReference type="EMBL" id="UYRT01006350">
    <property type="protein sequence ID" value="VDK40330.1"/>
    <property type="molecule type" value="Genomic_DNA"/>
</dbReference>
<protein>
    <submittedName>
        <fullName evidence="4">7TM_GPCR_Srx domain-containing protein</fullName>
    </submittedName>
</protein>
<sequence length="187" mass="21778">MLAKLIDVNYGIANCFSMIANMAVIVLLHCKSSRKLLGPYRWIIQIAAALQFSSSFATLLVPYKYVNAPVRTAVTTGLDSFYPAIMFYFVFFSKDAFDFSTNFVLTIGYKQNATLSKRYHLFMSLAILLFCLLIVLEEFLYMRGVEITYDMNHYVLKRSTREVCFPLEKKEIKKIKVIYKFVKIWQF</sequence>
<keyword evidence="1" id="KW-1133">Transmembrane helix</keyword>
<keyword evidence="3" id="KW-1185">Reference proteome</keyword>